<dbReference type="GO" id="GO:0051028">
    <property type="term" value="P:mRNA transport"/>
    <property type="evidence" value="ECO:0007669"/>
    <property type="project" value="UniProtKB-KW"/>
</dbReference>
<reference evidence="15 16" key="1">
    <citation type="submission" date="2015-07" db="EMBL/GenBank/DDBJ databases">
        <title>Emmonsia species relationships and genome sequence.</title>
        <authorList>
            <consortium name="The Broad Institute Genomics Platform"/>
            <person name="Cuomo C.A."/>
            <person name="Munoz J.F."/>
            <person name="Imamovic A."/>
            <person name="Priest M.E."/>
            <person name="Young S."/>
            <person name="Clay O.K."/>
            <person name="McEwen J.G."/>
        </authorList>
    </citation>
    <scope>NUCLEOTIDE SEQUENCE [LARGE SCALE GENOMIC DNA]</scope>
    <source>
        <strain evidence="15 16">UAMH 9510</strain>
    </source>
</reference>
<accession>A0A1J9PB06</accession>
<comment type="subcellular location">
    <subcellularLocation>
        <location evidence="2">Cytoplasm</location>
    </subcellularLocation>
    <subcellularLocation>
        <location evidence="1">Nucleus</location>
    </subcellularLocation>
</comment>
<feature type="compositionally biased region" description="Acidic residues" evidence="13">
    <location>
        <begin position="43"/>
        <end position="53"/>
    </location>
</feature>
<protein>
    <recommendedName>
        <fullName evidence="14">Btz domain-containing protein</fullName>
    </recommendedName>
</protein>
<keyword evidence="4" id="KW-0813">Transport</keyword>
<feature type="compositionally biased region" description="Acidic residues" evidence="13">
    <location>
        <begin position="18"/>
        <end position="34"/>
    </location>
</feature>
<dbReference type="GO" id="GO:0005737">
    <property type="term" value="C:cytoplasm"/>
    <property type="evidence" value="ECO:0007669"/>
    <property type="project" value="UniProtKB-SubCell"/>
</dbReference>
<dbReference type="OrthoDB" id="5413466at2759"/>
<dbReference type="EMBL" id="LGRN01000273">
    <property type="protein sequence ID" value="OJD13737.1"/>
    <property type="molecule type" value="Genomic_DNA"/>
</dbReference>
<dbReference type="GO" id="GO:0035145">
    <property type="term" value="C:exon-exon junction complex"/>
    <property type="evidence" value="ECO:0007669"/>
    <property type="project" value="InterPro"/>
</dbReference>
<keyword evidence="16" id="KW-1185">Reference proteome</keyword>
<keyword evidence="9" id="KW-0694">RNA-binding</keyword>
<evidence type="ECO:0000256" key="12">
    <source>
        <dbReference type="ARBA" id="ARBA00023242"/>
    </source>
</evidence>
<dbReference type="GO" id="GO:0003729">
    <property type="term" value="F:mRNA binding"/>
    <property type="evidence" value="ECO:0007669"/>
    <property type="project" value="InterPro"/>
</dbReference>
<evidence type="ECO:0000256" key="5">
    <source>
        <dbReference type="ARBA" id="ARBA00022490"/>
    </source>
</evidence>
<dbReference type="GO" id="GO:0008380">
    <property type="term" value="P:RNA splicing"/>
    <property type="evidence" value="ECO:0007669"/>
    <property type="project" value="UniProtKB-KW"/>
</dbReference>
<dbReference type="AlphaFoldDB" id="A0A1J9PB06"/>
<feature type="compositionally biased region" description="Pro residues" evidence="13">
    <location>
        <begin position="472"/>
        <end position="482"/>
    </location>
</feature>
<evidence type="ECO:0000256" key="4">
    <source>
        <dbReference type="ARBA" id="ARBA00022448"/>
    </source>
</evidence>
<feature type="region of interest" description="Disordered" evidence="13">
    <location>
        <begin position="1"/>
        <end position="98"/>
    </location>
</feature>
<feature type="compositionally biased region" description="Polar residues" evidence="13">
    <location>
        <begin position="262"/>
        <end position="275"/>
    </location>
</feature>
<keyword evidence="5" id="KW-0963">Cytoplasm</keyword>
<gene>
    <name evidence="15" type="ORF">AJ78_05829</name>
</gene>
<evidence type="ECO:0000256" key="2">
    <source>
        <dbReference type="ARBA" id="ARBA00004496"/>
    </source>
</evidence>
<evidence type="ECO:0000256" key="13">
    <source>
        <dbReference type="SAM" id="MobiDB-lite"/>
    </source>
</evidence>
<evidence type="ECO:0000313" key="15">
    <source>
        <dbReference type="EMBL" id="OJD13737.1"/>
    </source>
</evidence>
<dbReference type="GO" id="GO:0006417">
    <property type="term" value="P:regulation of translation"/>
    <property type="evidence" value="ECO:0007669"/>
    <property type="project" value="UniProtKB-KW"/>
</dbReference>
<evidence type="ECO:0000256" key="10">
    <source>
        <dbReference type="ARBA" id="ARBA00023161"/>
    </source>
</evidence>
<evidence type="ECO:0000256" key="11">
    <source>
        <dbReference type="ARBA" id="ARBA00023187"/>
    </source>
</evidence>
<proteinExistence type="inferred from homology"/>
<evidence type="ECO:0000256" key="6">
    <source>
        <dbReference type="ARBA" id="ARBA00022664"/>
    </source>
</evidence>
<keyword evidence="10" id="KW-0866">Nonsense-mediated mRNA decay</keyword>
<feature type="region of interest" description="Disordered" evidence="13">
    <location>
        <begin position="631"/>
        <end position="653"/>
    </location>
</feature>
<evidence type="ECO:0000256" key="9">
    <source>
        <dbReference type="ARBA" id="ARBA00022884"/>
    </source>
</evidence>
<dbReference type="GO" id="GO:0006397">
    <property type="term" value="P:mRNA processing"/>
    <property type="evidence" value="ECO:0007669"/>
    <property type="project" value="UniProtKB-KW"/>
</dbReference>
<dbReference type="InterPro" id="IPR018545">
    <property type="entry name" value="Btz_dom"/>
</dbReference>
<feature type="region of interest" description="Disordered" evidence="13">
    <location>
        <begin position="256"/>
        <end position="296"/>
    </location>
</feature>
<feature type="compositionally biased region" description="Basic and acidic residues" evidence="13">
    <location>
        <begin position="148"/>
        <end position="170"/>
    </location>
</feature>
<feature type="region of interest" description="Disordered" evidence="13">
    <location>
        <begin position="140"/>
        <end position="213"/>
    </location>
</feature>
<feature type="domain" description="Btz" evidence="14">
    <location>
        <begin position="128"/>
        <end position="277"/>
    </location>
</feature>
<keyword evidence="7" id="KW-0509">mRNA transport</keyword>
<dbReference type="Pfam" id="PF09405">
    <property type="entry name" value="Btz"/>
    <property type="match status" value="1"/>
</dbReference>
<evidence type="ECO:0000259" key="14">
    <source>
        <dbReference type="SMART" id="SM01044"/>
    </source>
</evidence>
<name>A0A1J9PB06_9EURO</name>
<evidence type="ECO:0000256" key="7">
    <source>
        <dbReference type="ARBA" id="ARBA00022816"/>
    </source>
</evidence>
<dbReference type="Proteomes" id="UP000182235">
    <property type="component" value="Unassembled WGS sequence"/>
</dbReference>
<feature type="compositionally biased region" description="Low complexity" evidence="13">
    <location>
        <begin position="286"/>
        <end position="296"/>
    </location>
</feature>
<keyword evidence="8" id="KW-0810">Translation regulation</keyword>
<evidence type="ECO:0000256" key="8">
    <source>
        <dbReference type="ARBA" id="ARBA00022845"/>
    </source>
</evidence>
<feature type="compositionally biased region" description="Basic and acidic residues" evidence="13">
    <location>
        <begin position="54"/>
        <end position="67"/>
    </location>
</feature>
<feature type="compositionally biased region" description="Basic residues" evidence="13">
    <location>
        <begin position="1"/>
        <end position="13"/>
    </location>
</feature>
<dbReference type="STRING" id="1447872.A0A1J9PB06"/>
<feature type="region of interest" description="Disordered" evidence="13">
    <location>
        <begin position="324"/>
        <end position="351"/>
    </location>
</feature>
<organism evidence="15 16">
    <name type="scientific">Emergomyces pasteurianus Ep9510</name>
    <dbReference type="NCBI Taxonomy" id="1447872"/>
    <lineage>
        <taxon>Eukaryota</taxon>
        <taxon>Fungi</taxon>
        <taxon>Dikarya</taxon>
        <taxon>Ascomycota</taxon>
        <taxon>Pezizomycotina</taxon>
        <taxon>Eurotiomycetes</taxon>
        <taxon>Eurotiomycetidae</taxon>
        <taxon>Onygenales</taxon>
        <taxon>Ajellomycetaceae</taxon>
        <taxon>Emergomyces</taxon>
    </lineage>
</organism>
<keyword evidence="12" id="KW-0539">Nucleus</keyword>
<feature type="compositionally biased region" description="Basic residues" evidence="13">
    <location>
        <begin position="324"/>
        <end position="336"/>
    </location>
</feature>
<evidence type="ECO:0000256" key="1">
    <source>
        <dbReference type="ARBA" id="ARBA00004123"/>
    </source>
</evidence>
<evidence type="ECO:0000256" key="3">
    <source>
        <dbReference type="ARBA" id="ARBA00009548"/>
    </source>
</evidence>
<keyword evidence="6" id="KW-0507">mRNA processing</keyword>
<evidence type="ECO:0000313" key="16">
    <source>
        <dbReference type="Proteomes" id="UP000182235"/>
    </source>
</evidence>
<comment type="caution">
    <text evidence="15">The sequence shown here is derived from an EMBL/GenBank/DDBJ whole genome shotgun (WGS) entry which is preliminary data.</text>
</comment>
<dbReference type="SMART" id="SM01044">
    <property type="entry name" value="Btz"/>
    <property type="match status" value="1"/>
</dbReference>
<dbReference type="GO" id="GO:0000184">
    <property type="term" value="P:nuclear-transcribed mRNA catabolic process, nonsense-mediated decay"/>
    <property type="evidence" value="ECO:0007669"/>
    <property type="project" value="UniProtKB-KW"/>
</dbReference>
<feature type="region of interest" description="Disordered" evidence="13">
    <location>
        <begin position="466"/>
        <end position="498"/>
    </location>
</feature>
<keyword evidence="11" id="KW-0508">mRNA splicing</keyword>
<comment type="similarity">
    <text evidence="3">Belongs to the CASC3 family.</text>
</comment>
<sequence length="722" mass="78798">MAAHRRRHIASRRRREDEGDEEGSMDADLEDDSLTEGTLSAHEDDDTDEEGSDLSEKDSTAGPEKKQATNGRTQAASRDEDGEAQLGGKPASPVGRLFGATVSDTEIMLNGMKLSDGPESVQEIHFDDMKAGLENALATPKSANYKGSRGETFAEKKRREHEEYIKERDSNPTFVPTRGGFFLHDKRNTNSPPNGYRAPYNGSSNNKPKTRPHGLIVDSNAARNEMLIQEYPFRRPAPKPDVTAGPWAHDLHDSVIQDNRPAPSTSTPLSNNTPLPNAPRPVPTAPRSSPPNRSFSSSVLVGNVPVIVFLPGMIAPIPYSAVPKKQHTRLPQHRPPLRRDKPVRISLPGQPPRYIFPATERSFIFIPRALRPNQQYRQRGRGGFYGGGGGGRRTSVYGGSVYTPSVAVSRRSSFGRGTDVINSPAGSVISRVGVMPGEGGKPVVRLPPSARPPIGPGFVPPHGIAPHMHAAHPPPYSMPPPPEFRENRPTHNIPMHQPRPQKTVSVADIESPVAFQFNTPQQQQDQPFHHQVPQPVNGPYLLDSAMYSPHARRTSHISQASATPLSQIPERAIHAQPFQPYPYQQPQPYYPEPGYQPQPVFYAATNPEYPSYNAAVPPGHPPAYATQGQQMPYSMPPPQQPPASDQAQAQAGTVAHESNGTVYYYDTSQLAGTTYPQQQNATYPGPPQGTPQGGVVGIGGMMTPPGTTYYYPQPQNGTVYYA</sequence>
<feature type="compositionally biased region" description="Low complexity" evidence="13">
    <location>
        <begin position="642"/>
        <end position="652"/>
    </location>
</feature>